<comment type="caution">
    <text evidence="4">The sequence shown here is derived from an EMBL/GenBank/DDBJ whole genome shotgun (WGS) entry which is preliminary data.</text>
</comment>
<proteinExistence type="predicted"/>
<evidence type="ECO:0000256" key="1">
    <source>
        <dbReference type="SAM" id="Coils"/>
    </source>
</evidence>
<gene>
    <name evidence="4" type="ORF">RRG08_063983</name>
</gene>
<keyword evidence="5" id="KW-1185">Reference proteome</keyword>
<feature type="region of interest" description="Disordered" evidence="2">
    <location>
        <begin position="348"/>
        <end position="408"/>
    </location>
</feature>
<feature type="coiled-coil region" evidence="1">
    <location>
        <begin position="685"/>
        <end position="940"/>
    </location>
</feature>
<dbReference type="GO" id="GO:1903724">
    <property type="term" value="P:positive regulation of centriole elongation"/>
    <property type="evidence" value="ECO:0007669"/>
    <property type="project" value="TreeGrafter"/>
</dbReference>
<reference evidence="4" key="1">
    <citation type="journal article" date="2023" name="G3 (Bethesda)">
        <title>A reference genome for the long-term kleptoplast-retaining sea slug Elysia crispata morphotype clarki.</title>
        <authorList>
            <person name="Eastman K.E."/>
            <person name="Pendleton A.L."/>
            <person name="Shaikh M.A."/>
            <person name="Suttiyut T."/>
            <person name="Ogas R."/>
            <person name="Tomko P."/>
            <person name="Gavelis G."/>
            <person name="Widhalm J.R."/>
            <person name="Wisecaver J.H."/>
        </authorList>
    </citation>
    <scope>NUCLEOTIDE SEQUENCE</scope>
    <source>
        <strain evidence="4">ECLA1</strain>
    </source>
</reference>
<accession>A0AAE0YFP7</accession>
<dbReference type="PANTHER" id="PTHR21574:SF0">
    <property type="entry name" value="CENTROSOMAL PROTEIN OF 120 KDA"/>
    <property type="match status" value="1"/>
</dbReference>
<sequence>MGQSDKLLAVISVLEGRGFPKRPRHKIIVEAKFDGELLATDPVSHAEAFDVNQELAWELDRKALQQHRLQRSSIKIQCYAYDKHTTMKESVGYVVLDLRSASSKKQIPKWYPLLNSKYHKTKAEIKMSLYLDEDSVGKTNTEMVQTPKATFSGKNLDMNSLIPVLDEDGGFYQIGPSTTCTEKFVISVTIAYAGNLSHLIPSTTQISSTRGFFFYYSLLGNDVTNEPFFDLVHPNFPAERASVKVRSSVDALRSFLSHQPGLQIHLCTGDQSLGNCDIPLGALLKKESTEIFMRPVTIEGSFTLIPANKSKQQVAALPSNNHPCVGASIVLRKEDLAMKSPTRENLYSTVVTSETTSGDIKKEAPEQKQKLDVEVENTIKESKNHDSVNKGHENYSDESFEENSKEPVADNVNCAKTHSQEQSQPQQGKQLGELTHPAKQIDVRQEDIYAGGDLIGGPQKTLVPPQAHHFTFSIDLRSIRDNHSTNVINVFLRYMYPFFGSAAPILTHPPMEIRKGSEVLLPQSFCAFDFACTVQQLQDTFIKVPLIVEVWHRDRHLSQDVLIGSARLPLSSVISLDRTRMMSSTGVTGWRQETSDRVAVMSANRSQGRCADISVVLSLEDWGPITSASNVQNRTPQQQSIVSGAAGHHQMQPPAKSDGVGASSPRGSSEYQAAVELELWKEEKEKEFEKQLKTKEAAYMKALAEEWKKRDTEREVLTQKKLTEYKQMEDQLRKTLTDLEKREKKLLLNEQEVMKLRADLQREHDRKLEEIREASRRMKEDCDHQIELQKMKSKEFEEMIERYKKEVADGLKKYRALENEFATYKEQQMKTPEVRLQSELNLLNMEKIELERKLDTATKSKLHYKQQWGRALREVAMLKQKEQEVAKAHLVRQQQELEQMRLRYMAAEEKEIVSKESKELEEIKQQINKLKQMEEERLRNTSDSNPLPSVRDAYGKSLNMGLDSSVDEHITRLLEERDTLLRTGVYTTQDKIIAELDRQIREAIGCRDA</sequence>
<evidence type="ECO:0000259" key="3">
    <source>
        <dbReference type="PROSITE" id="PS50004"/>
    </source>
</evidence>
<protein>
    <recommendedName>
        <fullName evidence="3">C2 domain-containing protein</fullName>
    </recommendedName>
</protein>
<dbReference type="Pfam" id="PF12416">
    <property type="entry name" value="DUF3668"/>
    <property type="match status" value="1"/>
</dbReference>
<organism evidence="4 5">
    <name type="scientific">Elysia crispata</name>
    <name type="common">lettuce slug</name>
    <dbReference type="NCBI Taxonomy" id="231223"/>
    <lineage>
        <taxon>Eukaryota</taxon>
        <taxon>Metazoa</taxon>
        <taxon>Spiralia</taxon>
        <taxon>Lophotrochozoa</taxon>
        <taxon>Mollusca</taxon>
        <taxon>Gastropoda</taxon>
        <taxon>Heterobranchia</taxon>
        <taxon>Euthyneura</taxon>
        <taxon>Panpulmonata</taxon>
        <taxon>Sacoglossa</taxon>
        <taxon>Placobranchoidea</taxon>
        <taxon>Plakobranchidae</taxon>
        <taxon>Elysia</taxon>
    </lineage>
</organism>
<dbReference type="InterPro" id="IPR039893">
    <property type="entry name" value="CEP120-like"/>
</dbReference>
<dbReference type="InterPro" id="IPR035892">
    <property type="entry name" value="C2_domain_sf"/>
</dbReference>
<dbReference type="GO" id="GO:0005813">
    <property type="term" value="C:centrosome"/>
    <property type="evidence" value="ECO:0007669"/>
    <property type="project" value="TreeGrafter"/>
</dbReference>
<dbReference type="PANTHER" id="PTHR21574">
    <property type="entry name" value="CENTROSOMAL PROTEIN OF 120 KDA"/>
    <property type="match status" value="1"/>
</dbReference>
<feature type="compositionally biased region" description="Basic and acidic residues" evidence="2">
    <location>
        <begin position="359"/>
        <end position="395"/>
    </location>
</feature>
<dbReference type="AlphaFoldDB" id="A0AAE0YFP7"/>
<dbReference type="Proteomes" id="UP001283361">
    <property type="component" value="Unassembled WGS sequence"/>
</dbReference>
<feature type="domain" description="C2" evidence="3">
    <location>
        <begin position="1"/>
        <end position="111"/>
    </location>
</feature>
<name>A0AAE0YFP7_9GAST</name>
<feature type="region of interest" description="Disordered" evidence="2">
    <location>
        <begin position="627"/>
        <end position="667"/>
    </location>
</feature>
<evidence type="ECO:0000313" key="5">
    <source>
        <dbReference type="Proteomes" id="UP001283361"/>
    </source>
</evidence>
<evidence type="ECO:0000313" key="4">
    <source>
        <dbReference type="EMBL" id="KAK3743123.1"/>
    </source>
</evidence>
<dbReference type="PROSITE" id="PS50004">
    <property type="entry name" value="C2"/>
    <property type="match status" value="1"/>
</dbReference>
<dbReference type="SUPFAM" id="SSF49562">
    <property type="entry name" value="C2 domain (Calcium/lipid-binding domain, CaLB)"/>
    <property type="match status" value="1"/>
</dbReference>
<dbReference type="InterPro" id="IPR000008">
    <property type="entry name" value="C2_dom"/>
</dbReference>
<keyword evidence="1" id="KW-0175">Coiled coil</keyword>
<evidence type="ECO:0000256" key="2">
    <source>
        <dbReference type="SAM" id="MobiDB-lite"/>
    </source>
</evidence>
<dbReference type="Gene3D" id="2.60.40.150">
    <property type="entry name" value="C2 domain"/>
    <property type="match status" value="1"/>
</dbReference>
<dbReference type="InterPro" id="IPR022136">
    <property type="entry name" value="DUF3668"/>
</dbReference>
<feature type="compositionally biased region" description="Polar residues" evidence="2">
    <location>
        <begin position="627"/>
        <end position="642"/>
    </location>
</feature>
<feature type="compositionally biased region" description="Polar residues" evidence="2">
    <location>
        <begin position="348"/>
        <end position="358"/>
    </location>
</feature>
<dbReference type="CDD" id="cd00030">
    <property type="entry name" value="C2"/>
    <property type="match status" value="1"/>
</dbReference>
<dbReference type="Pfam" id="PF00168">
    <property type="entry name" value="C2"/>
    <property type="match status" value="2"/>
</dbReference>
<dbReference type="EMBL" id="JAWDGP010006323">
    <property type="protein sequence ID" value="KAK3743123.1"/>
    <property type="molecule type" value="Genomic_DNA"/>
</dbReference>